<keyword evidence="2" id="KW-0418">Kinase</keyword>
<dbReference type="GO" id="GO:0005886">
    <property type="term" value="C:plasma membrane"/>
    <property type="evidence" value="ECO:0007669"/>
    <property type="project" value="UniProtKB-SubCell"/>
</dbReference>
<dbReference type="Gene3D" id="3.30.200.20">
    <property type="entry name" value="Phosphorylase Kinase, domain 1"/>
    <property type="match status" value="1"/>
</dbReference>
<dbReference type="InterPro" id="IPR017441">
    <property type="entry name" value="Protein_kinase_ATP_BS"/>
</dbReference>
<feature type="domain" description="Protein kinase" evidence="7">
    <location>
        <begin position="90"/>
        <end position="217"/>
    </location>
</feature>
<dbReference type="PANTHER" id="PTHR47985:SF4">
    <property type="entry name" value="SERINE_THREONINE-PROTEIN KINASE PBL27"/>
    <property type="match status" value="1"/>
</dbReference>
<dbReference type="FunFam" id="3.30.200.20:FF:000248">
    <property type="entry name" value="Serine/threonine-protein kinase PBS1"/>
    <property type="match status" value="1"/>
</dbReference>
<gene>
    <name evidence="8" type="ORF">CCACVL1_28419</name>
</gene>
<feature type="region of interest" description="Disordered" evidence="6">
    <location>
        <begin position="1"/>
        <end position="71"/>
    </location>
</feature>
<keyword evidence="5" id="KW-0547">Nucleotide-binding</keyword>
<organism evidence="8 9">
    <name type="scientific">Corchorus capsularis</name>
    <name type="common">Jute</name>
    <dbReference type="NCBI Taxonomy" id="210143"/>
    <lineage>
        <taxon>Eukaryota</taxon>
        <taxon>Viridiplantae</taxon>
        <taxon>Streptophyta</taxon>
        <taxon>Embryophyta</taxon>
        <taxon>Tracheophyta</taxon>
        <taxon>Spermatophyta</taxon>
        <taxon>Magnoliopsida</taxon>
        <taxon>eudicotyledons</taxon>
        <taxon>Gunneridae</taxon>
        <taxon>Pentapetalae</taxon>
        <taxon>rosids</taxon>
        <taxon>malvids</taxon>
        <taxon>Malvales</taxon>
        <taxon>Malvaceae</taxon>
        <taxon>Grewioideae</taxon>
        <taxon>Apeibeae</taxon>
        <taxon>Corchorus</taxon>
    </lineage>
</organism>
<dbReference type="AlphaFoldDB" id="A0A1R3G6P6"/>
<evidence type="ECO:0000256" key="3">
    <source>
        <dbReference type="ARBA" id="ARBA00023136"/>
    </source>
</evidence>
<feature type="compositionally biased region" description="Basic and acidic residues" evidence="6">
    <location>
        <begin position="46"/>
        <end position="64"/>
    </location>
</feature>
<sequence length="217" mass="23402">MGGCFPCFGSSNKEGSNGGGTVKELSKKDSTKDASVGQAHHVNRVSSDKSKSRGASDSKKEPAVPKDGPTANIAAQTFTFRELAAATKNFRPECLLGEGGFGRVYKGRLESTGQVVAVKQLDRNGLQGNREFLVEVLMLSLLHHPNLVNLIGYCADGDQRLLVYEFMPLGSLEDHLHAPLHLCRADSFSGLPNMGQHTMLANPNLLVKMSNRTNCAF</sequence>
<keyword evidence="2" id="KW-0808">Transferase</keyword>
<evidence type="ECO:0000313" key="8">
    <source>
        <dbReference type="EMBL" id="OMO53727.1"/>
    </source>
</evidence>
<dbReference type="SUPFAM" id="SSF56112">
    <property type="entry name" value="Protein kinase-like (PK-like)"/>
    <property type="match status" value="1"/>
</dbReference>
<evidence type="ECO:0000256" key="6">
    <source>
        <dbReference type="SAM" id="MobiDB-lite"/>
    </source>
</evidence>
<name>A0A1R3G6P6_COCAP</name>
<dbReference type="PANTHER" id="PTHR47985">
    <property type="entry name" value="OS07G0668900 PROTEIN"/>
    <property type="match status" value="1"/>
</dbReference>
<evidence type="ECO:0000256" key="1">
    <source>
        <dbReference type="ARBA" id="ARBA00004193"/>
    </source>
</evidence>
<keyword evidence="9" id="KW-1185">Reference proteome</keyword>
<dbReference type="GO" id="GO:0005524">
    <property type="term" value="F:ATP binding"/>
    <property type="evidence" value="ECO:0007669"/>
    <property type="project" value="UniProtKB-UniRule"/>
</dbReference>
<evidence type="ECO:0000256" key="5">
    <source>
        <dbReference type="PROSITE-ProRule" id="PRU10141"/>
    </source>
</evidence>
<evidence type="ECO:0000259" key="7">
    <source>
        <dbReference type="PROSITE" id="PS50011"/>
    </source>
</evidence>
<evidence type="ECO:0000256" key="2">
    <source>
        <dbReference type="ARBA" id="ARBA00022527"/>
    </source>
</evidence>
<protein>
    <recommendedName>
        <fullName evidence="7">Protein kinase domain-containing protein</fullName>
    </recommendedName>
</protein>
<dbReference type="Gramene" id="OMO53727">
    <property type="protein sequence ID" value="OMO53727"/>
    <property type="gene ID" value="CCACVL1_28419"/>
</dbReference>
<dbReference type="OrthoDB" id="1001778at2759"/>
<evidence type="ECO:0000256" key="4">
    <source>
        <dbReference type="ARBA" id="ARBA00023288"/>
    </source>
</evidence>
<proteinExistence type="predicted"/>
<dbReference type="STRING" id="210143.A0A1R3G6P6"/>
<dbReference type="GO" id="GO:0004674">
    <property type="term" value="F:protein serine/threonine kinase activity"/>
    <property type="evidence" value="ECO:0007669"/>
    <property type="project" value="UniProtKB-KW"/>
</dbReference>
<keyword evidence="5" id="KW-0067">ATP-binding</keyword>
<accession>A0A1R3G6P6</accession>
<dbReference type="OMA" id="VCSSWIT"/>
<keyword evidence="4" id="KW-0449">Lipoprotein</keyword>
<dbReference type="Proteomes" id="UP000188268">
    <property type="component" value="Unassembled WGS sequence"/>
</dbReference>
<dbReference type="InterPro" id="IPR000719">
    <property type="entry name" value="Prot_kinase_dom"/>
</dbReference>
<keyword evidence="2" id="KW-0723">Serine/threonine-protein kinase</keyword>
<reference evidence="8 9" key="1">
    <citation type="submission" date="2013-09" db="EMBL/GenBank/DDBJ databases">
        <title>Corchorus capsularis genome sequencing.</title>
        <authorList>
            <person name="Alam M."/>
            <person name="Haque M.S."/>
            <person name="Islam M.S."/>
            <person name="Emdad E.M."/>
            <person name="Islam M.M."/>
            <person name="Ahmed B."/>
            <person name="Halim A."/>
            <person name="Hossen Q.M.M."/>
            <person name="Hossain M.Z."/>
            <person name="Ahmed R."/>
            <person name="Khan M.M."/>
            <person name="Islam R."/>
            <person name="Rashid M.M."/>
            <person name="Khan S.A."/>
            <person name="Rahman M.S."/>
            <person name="Alam M."/>
        </authorList>
    </citation>
    <scope>NUCLEOTIDE SEQUENCE [LARGE SCALE GENOMIC DNA]</scope>
    <source>
        <strain evidence="9">cv. CVL-1</strain>
        <tissue evidence="8">Whole seedling</tissue>
    </source>
</reference>
<dbReference type="PROSITE" id="PS50011">
    <property type="entry name" value="PROTEIN_KINASE_DOM"/>
    <property type="match status" value="1"/>
</dbReference>
<dbReference type="EMBL" id="AWWV01015144">
    <property type="protein sequence ID" value="OMO53727.1"/>
    <property type="molecule type" value="Genomic_DNA"/>
</dbReference>
<dbReference type="InterPro" id="IPR011009">
    <property type="entry name" value="Kinase-like_dom_sf"/>
</dbReference>
<dbReference type="InterPro" id="IPR001245">
    <property type="entry name" value="Ser-Thr/Tyr_kinase_cat_dom"/>
</dbReference>
<comment type="caution">
    <text evidence="8">The sequence shown here is derived from an EMBL/GenBank/DDBJ whole genome shotgun (WGS) entry which is preliminary data.</text>
</comment>
<dbReference type="Pfam" id="PF07714">
    <property type="entry name" value="PK_Tyr_Ser-Thr"/>
    <property type="match status" value="1"/>
</dbReference>
<dbReference type="PROSITE" id="PS00107">
    <property type="entry name" value="PROTEIN_KINASE_ATP"/>
    <property type="match status" value="1"/>
</dbReference>
<comment type="subcellular location">
    <subcellularLocation>
        <location evidence="1">Cell membrane</location>
        <topology evidence="1">Lipid-anchor</topology>
    </subcellularLocation>
</comment>
<evidence type="ECO:0000313" key="9">
    <source>
        <dbReference type="Proteomes" id="UP000188268"/>
    </source>
</evidence>
<feature type="binding site" evidence="5">
    <location>
        <position position="119"/>
    </location>
    <ligand>
        <name>ATP</name>
        <dbReference type="ChEBI" id="CHEBI:30616"/>
    </ligand>
</feature>
<keyword evidence="3" id="KW-0472">Membrane</keyword>